<feature type="region of interest" description="Disordered" evidence="15">
    <location>
        <begin position="1020"/>
        <end position="1057"/>
    </location>
</feature>
<comment type="subcellular location">
    <subcellularLocation>
        <location evidence="1">Nucleus</location>
    </subcellularLocation>
</comment>
<evidence type="ECO:0000256" key="2">
    <source>
        <dbReference type="ARBA" id="ARBA00009867"/>
    </source>
</evidence>
<reference evidence="17 18" key="1">
    <citation type="submission" date="2020-06" db="EMBL/GenBank/DDBJ databases">
        <authorList>
            <consortium name="Wellcome Sanger Institute Data Sharing"/>
        </authorList>
    </citation>
    <scope>NUCLEOTIDE SEQUENCE [LARGE SCALE GENOMIC DNA]</scope>
</reference>
<keyword evidence="4" id="KW-0677">Repeat</keyword>
<feature type="region of interest" description="Disordered" evidence="15">
    <location>
        <begin position="674"/>
        <end position="752"/>
    </location>
</feature>
<organism evidence="17 18">
    <name type="scientific">Denticeps clupeoides</name>
    <name type="common">denticle herring</name>
    <dbReference type="NCBI Taxonomy" id="299321"/>
    <lineage>
        <taxon>Eukaryota</taxon>
        <taxon>Metazoa</taxon>
        <taxon>Chordata</taxon>
        <taxon>Craniata</taxon>
        <taxon>Vertebrata</taxon>
        <taxon>Euteleostomi</taxon>
        <taxon>Actinopterygii</taxon>
        <taxon>Neopterygii</taxon>
        <taxon>Teleostei</taxon>
        <taxon>Clupei</taxon>
        <taxon>Clupeiformes</taxon>
        <taxon>Denticipitoidei</taxon>
        <taxon>Denticipitidae</taxon>
        <taxon>Denticeps</taxon>
    </lineage>
</organism>
<dbReference type="Gene3D" id="1.10.10.60">
    <property type="entry name" value="Homeodomain-like"/>
    <property type="match status" value="1"/>
</dbReference>
<keyword evidence="11" id="KW-0539">Nucleus</keyword>
<keyword evidence="10" id="KW-0804">Transcription</keyword>
<proteinExistence type="inferred from homology"/>
<keyword evidence="8" id="KW-0238">DNA-binding</keyword>
<feature type="domain" description="C2H2-type" evidence="16">
    <location>
        <begin position="211"/>
        <end position="238"/>
    </location>
</feature>
<reference evidence="17" key="3">
    <citation type="submission" date="2025-09" db="UniProtKB">
        <authorList>
            <consortium name="Ensembl"/>
        </authorList>
    </citation>
    <scope>IDENTIFICATION</scope>
</reference>
<evidence type="ECO:0000256" key="13">
    <source>
        <dbReference type="ARBA" id="ARBA00041235"/>
    </source>
</evidence>
<dbReference type="FunFam" id="3.30.160.60:FF:000013">
    <property type="entry name" value="Putative zinc finger E-box-binding homeobox 2"/>
    <property type="match status" value="2"/>
</dbReference>
<evidence type="ECO:0000259" key="16">
    <source>
        <dbReference type="PROSITE" id="PS50157"/>
    </source>
</evidence>
<keyword evidence="3" id="KW-0479">Metal-binding</keyword>
<feature type="domain" description="C2H2-type" evidence="16">
    <location>
        <begin position="141"/>
        <end position="169"/>
    </location>
</feature>
<keyword evidence="5 14" id="KW-0863">Zinc-finger</keyword>
<evidence type="ECO:0000256" key="6">
    <source>
        <dbReference type="ARBA" id="ARBA00022833"/>
    </source>
</evidence>
<feature type="compositionally biased region" description="Polar residues" evidence="15">
    <location>
        <begin position="708"/>
        <end position="723"/>
    </location>
</feature>
<feature type="region of interest" description="Disordered" evidence="15">
    <location>
        <begin position="1"/>
        <end position="97"/>
    </location>
</feature>
<dbReference type="AlphaFoldDB" id="A0AAY4AVU6"/>
<evidence type="ECO:0000256" key="14">
    <source>
        <dbReference type="PROSITE-ProRule" id="PRU00042"/>
    </source>
</evidence>
<evidence type="ECO:0000256" key="10">
    <source>
        <dbReference type="ARBA" id="ARBA00023163"/>
    </source>
</evidence>
<evidence type="ECO:0000313" key="17">
    <source>
        <dbReference type="Ensembl" id="ENSDCDP00010011516.1"/>
    </source>
</evidence>
<feature type="compositionally biased region" description="Acidic residues" evidence="15">
    <location>
        <begin position="1039"/>
        <end position="1055"/>
    </location>
</feature>
<reference evidence="17" key="2">
    <citation type="submission" date="2025-08" db="UniProtKB">
        <authorList>
            <consortium name="Ensembl"/>
        </authorList>
    </citation>
    <scope>IDENTIFICATION</scope>
</reference>
<accession>A0AAY4AVU6</accession>
<dbReference type="GO" id="GO:0000978">
    <property type="term" value="F:RNA polymerase II cis-regulatory region sequence-specific DNA binding"/>
    <property type="evidence" value="ECO:0007669"/>
    <property type="project" value="TreeGrafter"/>
</dbReference>
<feature type="region of interest" description="Disordered" evidence="15">
    <location>
        <begin position="1121"/>
        <end position="1143"/>
    </location>
</feature>
<feature type="compositionally biased region" description="Polar residues" evidence="15">
    <location>
        <begin position="15"/>
        <end position="27"/>
    </location>
</feature>
<feature type="compositionally biased region" description="Basic and acidic residues" evidence="15">
    <location>
        <begin position="1132"/>
        <end position="1143"/>
    </location>
</feature>
<dbReference type="GO" id="GO:0000122">
    <property type="term" value="P:negative regulation of transcription by RNA polymerase II"/>
    <property type="evidence" value="ECO:0007669"/>
    <property type="project" value="UniProtKB-ARBA"/>
</dbReference>
<feature type="domain" description="C2H2-type" evidence="16">
    <location>
        <begin position="964"/>
        <end position="991"/>
    </location>
</feature>
<evidence type="ECO:0000256" key="11">
    <source>
        <dbReference type="ARBA" id="ARBA00023242"/>
    </source>
</evidence>
<dbReference type="Proteomes" id="UP000694580">
    <property type="component" value="Chromosome 4"/>
</dbReference>
<dbReference type="Ensembl" id="ENSDCDT00010012042.1">
    <property type="protein sequence ID" value="ENSDCDP00010011516.1"/>
    <property type="gene ID" value="ENSDCDG00010005111.1"/>
</dbReference>
<evidence type="ECO:0000256" key="1">
    <source>
        <dbReference type="ARBA" id="ARBA00004123"/>
    </source>
</evidence>
<feature type="region of interest" description="Disordered" evidence="15">
    <location>
        <begin position="764"/>
        <end position="794"/>
    </location>
</feature>
<sequence length="1143" mass="125504">MADGPRCKRRKQANPRRTSVSNYSNVEAASDSDDEDRLHIVEEDSIPDVGDDSQSAVLPHNGARERPNGILHKVKEECCSEEDEGGGDDNEDGEEGKQVDELLQEGDTTIIYPQAPEEQASTPEQGGQDENGTPDTFSQLLTCPYCSRGYKRYTSLKEHVKLRHEKNEDNFSCTLCSYTFSHRTQLHRHMTAHKSSREQRVVTQPGGSRKFKCTECSKAFKYKHHLKEHLRIHSGEKPYECSNCKKRFSHSGSYSSHISSKKCVPPPVLPVNGVQSSTGVVKNVTCPPQSSLSSCPAKPPSRILLKEKPEAGKLLQEQVPIHQLKVEPTDVEYKPVVMATTPVGSVLNGGVAQLQTAAPQGVVQAVVLPTVGLVQPISINLSDLQNVLKVAMDGNIVRQVLASANVNGATAKVIGQSVSQPQGVVVQSQQPQVISAISLPILDQDGTTKIIINYSLEPTLTNLAQPVPIQLNTAQTNPNPPQQQPNKLEPKNQDIHHPNTEGNQPMKEIRTIEKSGGTIVDNDPKKSLQQLIEPTNLVKVVKDNGRTDRLMEKNAEQVNEVTKSKDQDLEKVECLLCDDCPDLMHALQHCLSDDNPEASEKVSGFNGLSELLSLTHTEGELEDGKPSLKCLLSLLKAFFSLDSEPSEEQVGEAAKTSKLPVDVVKKWFQKMRSGQITLGPPGHTNTTQEDTPLSPNTEAQLSEKETSSQDSLCTQNQEMPSTEAQKEPPVHGAPPSPTMSPSPSTSSSPLNLSSTGLVIVKTEVDSDSEGQAEPLDLSLPKTSRDTSESKASIHRTVQNEPLNLCCIKKEELSPLSHNGANIATSPATTTIYVSPQPASRPMNILATRLPTLVAIAEPSTPGITTTTTATTHKRTILIPQLTYTYTSSGDTTKTVILNGCQEKVDGLSEDVSVEEEQNDSDSAPLQKRKRVQAGMYACDLCDKIFQKSSSLLRHKYEHTGKRPHECGICNKAFKHKHHLIEHTRLHSGEKPYQCDKCGKRFSHSGSYSQHMNHRYSYCKKEAPGQSRSSLTRLHQPDSDERESEEEEDEEEEALNMDDIRVVRVGEEDGSEEYDEVEVEMEPEEEVLEVTLGENHALEEAAIETMATGQNSLETAEKGLDEEVGLDADMVNGEDKAKCEEETN</sequence>
<dbReference type="InterPro" id="IPR036236">
    <property type="entry name" value="Znf_C2H2_sf"/>
</dbReference>
<feature type="domain" description="C2H2-type" evidence="16">
    <location>
        <begin position="171"/>
        <end position="198"/>
    </location>
</feature>
<dbReference type="GeneID" id="114788130"/>
<keyword evidence="18" id="KW-1185">Reference proteome</keyword>
<dbReference type="PANTHER" id="PTHR24391">
    <property type="entry name" value="HISTONE H4 TRANSCRIPTION FACTOR-RELATED"/>
    <property type="match status" value="1"/>
</dbReference>
<dbReference type="GO" id="GO:0000981">
    <property type="term" value="F:DNA-binding transcription factor activity, RNA polymerase II-specific"/>
    <property type="evidence" value="ECO:0007669"/>
    <property type="project" value="TreeGrafter"/>
</dbReference>
<dbReference type="RefSeq" id="XP_028832193.1">
    <property type="nucleotide sequence ID" value="XM_028976360.1"/>
</dbReference>
<protein>
    <recommendedName>
        <fullName evidence="12">Zinc finger E-box-binding homeobox 1</fullName>
    </recommendedName>
    <alternativeName>
        <fullName evidence="13">Transcription factor 8</fullName>
    </alternativeName>
</protein>
<feature type="compositionally biased region" description="Basic and acidic residues" evidence="15">
    <location>
        <begin position="488"/>
        <end position="499"/>
    </location>
</feature>
<keyword evidence="9" id="KW-0371">Homeobox</keyword>
<evidence type="ECO:0000313" key="18">
    <source>
        <dbReference type="Proteomes" id="UP000694580"/>
    </source>
</evidence>
<keyword evidence="6" id="KW-0862">Zinc</keyword>
<dbReference type="PROSITE" id="PS00028">
    <property type="entry name" value="ZINC_FINGER_C2H2_1"/>
    <property type="match status" value="5"/>
</dbReference>
<dbReference type="InterPro" id="IPR009057">
    <property type="entry name" value="Homeodomain-like_sf"/>
</dbReference>
<dbReference type="FunFam" id="3.30.160.60:FF:000145">
    <property type="entry name" value="Zinc finger protein 574"/>
    <property type="match status" value="1"/>
</dbReference>
<dbReference type="InterPro" id="IPR051574">
    <property type="entry name" value="ZnF_E-box_Homeobox"/>
</dbReference>
<dbReference type="GeneTree" id="ENSGT00950000183208"/>
<dbReference type="Pfam" id="PF05605">
    <property type="entry name" value="zf-Di19"/>
    <property type="match status" value="1"/>
</dbReference>
<dbReference type="SMART" id="SM00355">
    <property type="entry name" value="ZnF_C2H2"/>
    <property type="match status" value="7"/>
</dbReference>
<evidence type="ECO:0000256" key="3">
    <source>
        <dbReference type="ARBA" id="ARBA00022723"/>
    </source>
</evidence>
<keyword evidence="7" id="KW-0805">Transcription regulation</keyword>
<evidence type="ECO:0000256" key="8">
    <source>
        <dbReference type="ARBA" id="ARBA00023125"/>
    </source>
</evidence>
<feature type="compositionally biased region" description="Low complexity" evidence="15">
    <location>
        <begin position="741"/>
        <end position="752"/>
    </location>
</feature>
<evidence type="ECO:0000256" key="4">
    <source>
        <dbReference type="ARBA" id="ARBA00022737"/>
    </source>
</evidence>
<dbReference type="SUPFAM" id="SSF57667">
    <property type="entry name" value="beta-beta-alpha zinc fingers"/>
    <property type="match status" value="4"/>
</dbReference>
<name>A0AAY4AVU6_9TELE</name>
<dbReference type="InterPro" id="IPR013087">
    <property type="entry name" value="Znf_C2H2_type"/>
</dbReference>
<evidence type="ECO:0000256" key="12">
    <source>
        <dbReference type="ARBA" id="ARBA00039204"/>
    </source>
</evidence>
<gene>
    <name evidence="17" type="primary">zeb1a</name>
</gene>
<feature type="compositionally biased region" description="Polar residues" evidence="15">
    <location>
        <begin position="683"/>
        <end position="700"/>
    </location>
</feature>
<dbReference type="InterPro" id="IPR008598">
    <property type="entry name" value="Di19_Zn-bd"/>
</dbReference>
<feature type="domain" description="C2H2-type" evidence="16">
    <location>
        <begin position="992"/>
        <end position="1020"/>
    </location>
</feature>
<dbReference type="GO" id="GO:0005634">
    <property type="term" value="C:nucleus"/>
    <property type="evidence" value="ECO:0007669"/>
    <property type="project" value="UniProtKB-SubCell"/>
</dbReference>
<dbReference type="FunFam" id="3.30.160.60:FF:000744">
    <property type="entry name" value="zinc finger E-box-binding homeobox 1"/>
    <property type="match status" value="1"/>
</dbReference>
<dbReference type="Pfam" id="PF00096">
    <property type="entry name" value="zf-C2H2"/>
    <property type="match status" value="3"/>
</dbReference>
<feature type="compositionally biased region" description="Acidic residues" evidence="15">
    <location>
        <begin position="79"/>
        <end position="94"/>
    </location>
</feature>
<comment type="similarity">
    <text evidence="2">Belongs to the delta-EF1/ZFH-1 C2H2-type zinc-finger family.</text>
</comment>
<evidence type="ECO:0000256" key="9">
    <source>
        <dbReference type="ARBA" id="ARBA00023155"/>
    </source>
</evidence>
<evidence type="ECO:0000256" key="5">
    <source>
        <dbReference type="ARBA" id="ARBA00022771"/>
    </source>
</evidence>
<feature type="domain" description="C2H2-type" evidence="16">
    <location>
        <begin position="239"/>
        <end position="266"/>
    </location>
</feature>
<dbReference type="PROSITE" id="PS50157">
    <property type="entry name" value="ZINC_FINGER_C2H2_2"/>
    <property type="match status" value="7"/>
</dbReference>
<dbReference type="PANTHER" id="PTHR24391:SF17">
    <property type="entry name" value="ZINC FINGER E-BOX-BINDING HOMEOBOX 1"/>
    <property type="match status" value="1"/>
</dbReference>
<evidence type="ECO:0000256" key="7">
    <source>
        <dbReference type="ARBA" id="ARBA00023015"/>
    </source>
</evidence>
<dbReference type="FunFam" id="3.30.160.60:FF:000082">
    <property type="entry name" value="Putative zinc finger E-box-binding homeobox 2"/>
    <property type="match status" value="1"/>
</dbReference>
<dbReference type="Gene3D" id="3.30.160.60">
    <property type="entry name" value="Classic Zinc Finger"/>
    <property type="match status" value="6"/>
</dbReference>
<feature type="region of interest" description="Disordered" evidence="15">
    <location>
        <begin position="471"/>
        <end position="505"/>
    </location>
</feature>
<evidence type="ECO:0000256" key="15">
    <source>
        <dbReference type="SAM" id="MobiDB-lite"/>
    </source>
</evidence>
<dbReference type="GO" id="GO:0008270">
    <property type="term" value="F:zinc ion binding"/>
    <property type="evidence" value="ECO:0007669"/>
    <property type="project" value="UniProtKB-KW"/>
</dbReference>
<feature type="compositionally biased region" description="Pro residues" evidence="15">
    <location>
        <begin position="731"/>
        <end position="740"/>
    </location>
</feature>
<feature type="domain" description="C2H2-type" evidence="16">
    <location>
        <begin position="936"/>
        <end position="963"/>
    </location>
</feature>
<dbReference type="SUPFAM" id="SSF46689">
    <property type="entry name" value="Homeodomain-like"/>
    <property type="match status" value="1"/>
</dbReference>
<feature type="compositionally biased region" description="Basic and acidic residues" evidence="15">
    <location>
        <begin position="62"/>
        <end position="78"/>
    </location>
</feature>